<dbReference type="Gene3D" id="3.20.20.60">
    <property type="entry name" value="Phosphoenolpyruvate-binding domains"/>
    <property type="match status" value="1"/>
</dbReference>
<dbReference type="PANTHER" id="PTHR30502:SF0">
    <property type="entry name" value="PHOSPHOENOLPYRUVATE CARBOXYLASE FAMILY PROTEIN"/>
    <property type="match status" value="1"/>
</dbReference>
<dbReference type="STRING" id="366533.SAMN05444339_101342"/>
<comment type="similarity">
    <text evidence="2">Belongs to the HpcH/HpaI aldolase family.</text>
</comment>
<feature type="domain" description="HpcH/HpaI aldolase/citrate lyase" evidence="8">
    <location>
        <begin position="19"/>
        <end position="244"/>
    </location>
</feature>
<dbReference type="AlphaFoldDB" id="A0A1M4TEI6"/>
<dbReference type="FunFam" id="3.20.20.60:FF:000004">
    <property type="entry name" value="5-keto-4-deoxy-D-glucarate aldolase"/>
    <property type="match status" value="1"/>
</dbReference>
<dbReference type="EMBL" id="FQUE01000001">
    <property type="protein sequence ID" value="SHE42808.1"/>
    <property type="molecule type" value="Genomic_DNA"/>
</dbReference>
<dbReference type="PANTHER" id="PTHR30502">
    <property type="entry name" value="2-KETO-3-DEOXY-L-RHAMNONATE ALDOLASE"/>
    <property type="match status" value="1"/>
</dbReference>
<dbReference type="GO" id="GO:0005737">
    <property type="term" value="C:cytoplasm"/>
    <property type="evidence" value="ECO:0007669"/>
    <property type="project" value="UniProtKB-ARBA"/>
</dbReference>
<dbReference type="SUPFAM" id="SSF51621">
    <property type="entry name" value="Phosphoenolpyruvate/pyruvate domain"/>
    <property type="match status" value="1"/>
</dbReference>
<comment type="cofactor">
    <cofactor evidence="1">
        <name>a divalent metal cation</name>
        <dbReference type="ChEBI" id="CHEBI:60240"/>
    </cofactor>
</comment>
<name>A0A1M4TEI6_LOKAT</name>
<accession>A0A1M4TEI6</accession>
<dbReference type="GO" id="GO:0016832">
    <property type="term" value="F:aldehyde-lyase activity"/>
    <property type="evidence" value="ECO:0007669"/>
    <property type="project" value="TreeGrafter"/>
</dbReference>
<gene>
    <name evidence="9" type="ORF">SAMN05444339_101342</name>
</gene>
<organism evidence="9 10">
    <name type="scientific">Loktanella atrilutea</name>
    <dbReference type="NCBI Taxonomy" id="366533"/>
    <lineage>
        <taxon>Bacteria</taxon>
        <taxon>Pseudomonadati</taxon>
        <taxon>Pseudomonadota</taxon>
        <taxon>Alphaproteobacteria</taxon>
        <taxon>Rhodobacterales</taxon>
        <taxon>Roseobacteraceae</taxon>
        <taxon>Loktanella</taxon>
    </lineage>
</organism>
<protein>
    <recommendedName>
        <fullName evidence="7">Hydroxypyruvate/pyruvate aldolase</fullName>
    </recommendedName>
</protein>
<dbReference type="Proteomes" id="UP000183987">
    <property type="component" value="Unassembled WGS sequence"/>
</dbReference>
<evidence type="ECO:0000313" key="10">
    <source>
        <dbReference type="Proteomes" id="UP000183987"/>
    </source>
</evidence>
<keyword evidence="10" id="KW-1185">Reference proteome</keyword>
<evidence type="ECO:0000313" key="9">
    <source>
        <dbReference type="EMBL" id="SHE42808.1"/>
    </source>
</evidence>
<keyword evidence="3" id="KW-0479">Metal-binding</keyword>
<dbReference type="InterPro" id="IPR005000">
    <property type="entry name" value="Aldolase/citrate-lyase_domain"/>
</dbReference>
<evidence type="ECO:0000256" key="3">
    <source>
        <dbReference type="ARBA" id="ARBA00022723"/>
    </source>
</evidence>
<keyword evidence="5" id="KW-0670">Pyruvate</keyword>
<dbReference type="InterPro" id="IPR015813">
    <property type="entry name" value="Pyrv/PenolPyrv_kinase-like_dom"/>
</dbReference>
<proteinExistence type="inferred from homology"/>
<evidence type="ECO:0000256" key="5">
    <source>
        <dbReference type="ARBA" id="ARBA00023317"/>
    </source>
</evidence>
<evidence type="ECO:0000256" key="7">
    <source>
        <dbReference type="ARBA" id="ARBA00068169"/>
    </source>
</evidence>
<dbReference type="InterPro" id="IPR040442">
    <property type="entry name" value="Pyrv_kinase-like_dom_sf"/>
</dbReference>
<dbReference type="RefSeq" id="WP_072855466.1">
    <property type="nucleotide sequence ID" value="NZ_FQUE01000001.1"/>
</dbReference>
<evidence type="ECO:0000256" key="4">
    <source>
        <dbReference type="ARBA" id="ARBA00023239"/>
    </source>
</evidence>
<reference evidence="10" key="1">
    <citation type="submission" date="2016-11" db="EMBL/GenBank/DDBJ databases">
        <authorList>
            <person name="Varghese N."/>
            <person name="Submissions S."/>
        </authorList>
    </citation>
    <scope>NUCLEOTIDE SEQUENCE [LARGE SCALE GENOMIC DNA]</scope>
    <source>
        <strain evidence="10">DSM 29326</strain>
    </source>
</reference>
<evidence type="ECO:0000256" key="1">
    <source>
        <dbReference type="ARBA" id="ARBA00001968"/>
    </source>
</evidence>
<dbReference type="GO" id="GO:0046872">
    <property type="term" value="F:metal ion binding"/>
    <property type="evidence" value="ECO:0007669"/>
    <property type="project" value="UniProtKB-KW"/>
</dbReference>
<sequence>MDLPENTLKTRLQSGEVLTGLWLSSASSLLAELAGQAGFDWCLIDGEHSPQSLPDMLPLLQALAATPTPAVIRIPAAEDWMVKQALDMGAHAVLVPLVHDADTATRMARAMRYPPDGTRGMGAAMARASRFGAMTSYAHQANANACLIVQAESRAALDNIDAIAAVDGVDGVFVGPADLSADMGFVGQLEHPEVDAAIDHIIARTQAAGKFAGVLTFNPERIAKYRRMGVAFLGVGGDVAVLAKALRVLAQEARG</sequence>
<dbReference type="Pfam" id="PF03328">
    <property type="entry name" value="HpcH_HpaI"/>
    <property type="match status" value="1"/>
</dbReference>
<dbReference type="InterPro" id="IPR050251">
    <property type="entry name" value="HpcH-HpaI_aldolase"/>
</dbReference>
<evidence type="ECO:0000256" key="2">
    <source>
        <dbReference type="ARBA" id="ARBA00005568"/>
    </source>
</evidence>
<evidence type="ECO:0000256" key="6">
    <source>
        <dbReference type="ARBA" id="ARBA00045074"/>
    </source>
</evidence>
<evidence type="ECO:0000259" key="8">
    <source>
        <dbReference type="Pfam" id="PF03328"/>
    </source>
</evidence>
<comment type="catalytic activity">
    <reaction evidence="6">
        <text>D-glyceraldehyde + pyruvate = 2-dehydro-3-deoxy-L-galactonate</text>
        <dbReference type="Rhea" id="RHEA:80055"/>
        <dbReference type="ChEBI" id="CHEBI:15361"/>
        <dbReference type="ChEBI" id="CHEBI:17378"/>
        <dbReference type="ChEBI" id="CHEBI:75545"/>
    </reaction>
</comment>
<keyword evidence="4" id="KW-0456">Lyase</keyword>
<dbReference type="OrthoDB" id="9802624at2"/>